<dbReference type="SMART" id="SM00086">
    <property type="entry name" value="PAC"/>
    <property type="match status" value="2"/>
</dbReference>
<dbReference type="SMART" id="SM00091">
    <property type="entry name" value="PAS"/>
    <property type="match status" value="2"/>
</dbReference>
<dbReference type="SMART" id="SM00065">
    <property type="entry name" value="GAF"/>
    <property type="match status" value="1"/>
</dbReference>
<dbReference type="InterPro" id="IPR003018">
    <property type="entry name" value="GAF"/>
</dbReference>
<dbReference type="PANTHER" id="PTHR44757">
    <property type="entry name" value="DIGUANYLATE CYCLASE DGCP"/>
    <property type="match status" value="1"/>
</dbReference>
<name>A0A7Z2GEJ4_9BURK</name>
<dbReference type="InterPro" id="IPR000700">
    <property type="entry name" value="PAS-assoc_C"/>
</dbReference>
<dbReference type="Pfam" id="PF00990">
    <property type="entry name" value="GGDEF"/>
    <property type="match status" value="1"/>
</dbReference>
<evidence type="ECO:0000313" key="5">
    <source>
        <dbReference type="Proteomes" id="UP000434209"/>
    </source>
</evidence>
<dbReference type="CDD" id="cd01949">
    <property type="entry name" value="GGDEF"/>
    <property type="match status" value="1"/>
</dbReference>
<feature type="domain" description="PAS" evidence="1">
    <location>
        <begin position="403"/>
        <end position="473"/>
    </location>
</feature>
<dbReference type="PANTHER" id="PTHR44757:SF2">
    <property type="entry name" value="BIOFILM ARCHITECTURE MAINTENANCE PROTEIN MBAA"/>
    <property type="match status" value="1"/>
</dbReference>
<dbReference type="Gene3D" id="3.30.70.270">
    <property type="match status" value="1"/>
</dbReference>
<dbReference type="PROSITE" id="PS50887">
    <property type="entry name" value="GGDEF"/>
    <property type="match status" value="1"/>
</dbReference>
<evidence type="ECO:0000313" key="4">
    <source>
        <dbReference type="EMBL" id="QGZ60085.1"/>
    </source>
</evidence>
<dbReference type="InterPro" id="IPR013655">
    <property type="entry name" value="PAS_fold_3"/>
</dbReference>
<dbReference type="InterPro" id="IPR013656">
    <property type="entry name" value="PAS_4"/>
</dbReference>
<dbReference type="CDD" id="cd00130">
    <property type="entry name" value="PAS"/>
    <property type="match status" value="2"/>
</dbReference>
<dbReference type="Pfam" id="PF08447">
    <property type="entry name" value="PAS_3"/>
    <property type="match status" value="1"/>
</dbReference>
<dbReference type="InterPro" id="IPR052155">
    <property type="entry name" value="Biofilm_reg_signaling"/>
</dbReference>
<dbReference type="KEGG" id="pacp:FAZ97_34795"/>
<evidence type="ECO:0000259" key="1">
    <source>
        <dbReference type="PROSITE" id="PS50112"/>
    </source>
</evidence>
<evidence type="ECO:0000259" key="2">
    <source>
        <dbReference type="PROSITE" id="PS50113"/>
    </source>
</evidence>
<gene>
    <name evidence="4" type="ORF">FAZ97_34795</name>
</gene>
<dbReference type="NCBIfam" id="TIGR00254">
    <property type="entry name" value="GGDEF"/>
    <property type="match status" value="1"/>
</dbReference>
<proteinExistence type="predicted"/>
<organism evidence="4 5">
    <name type="scientific">Paraburkholderia acidiphila</name>
    <dbReference type="NCBI Taxonomy" id="2571747"/>
    <lineage>
        <taxon>Bacteria</taxon>
        <taxon>Pseudomonadati</taxon>
        <taxon>Pseudomonadota</taxon>
        <taxon>Betaproteobacteria</taxon>
        <taxon>Burkholderiales</taxon>
        <taxon>Burkholderiaceae</taxon>
        <taxon>Paraburkholderia</taxon>
    </lineage>
</organism>
<feature type="domain" description="GGDEF" evidence="3">
    <location>
        <begin position="553"/>
        <end position="708"/>
    </location>
</feature>
<dbReference type="InterPro" id="IPR001610">
    <property type="entry name" value="PAC"/>
</dbReference>
<dbReference type="Proteomes" id="UP000434209">
    <property type="component" value="Chromosome 4"/>
</dbReference>
<dbReference type="SUPFAM" id="SSF55073">
    <property type="entry name" value="Nucleotide cyclase"/>
    <property type="match status" value="1"/>
</dbReference>
<dbReference type="InterPro" id="IPR000014">
    <property type="entry name" value="PAS"/>
</dbReference>
<dbReference type="Gene3D" id="3.30.450.40">
    <property type="match status" value="1"/>
</dbReference>
<dbReference type="InterPro" id="IPR029787">
    <property type="entry name" value="Nucleotide_cyclase"/>
</dbReference>
<accession>A0A7Z2GEJ4</accession>
<dbReference type="InterPro" id="IPR043128">
    <property type="entry name" value="Rev_trsase/Diguanyl_cyclase"/>
</dbReference>
<dbReference type="InterPro" id="IPR000160">
    <property type="entry name" value="GGDEF_dom"/>
</dbReference>
<evidence type="ECO:0000259" key="3">
    <source>
        <dbReference type="PROSITE" id="PS50887"/>
    </source>
</evidence>
<feature type="domain" description="PAC" evidence="2">
    <location>
        <begin position="332"/>
        <end position="384"/>
    </location>
</feature>
<dbReference type="SMART" id="SM00267">
    <property type="entry name" value="GGDEF"/>
    <property type="match status" value="1"/>
</dbReference>
<reference evidence="4 5" key="1">
    <citation type="submission" date="2019-12" db="EMBL/GenBank/DDBJ databases">
        <title>Paraburkholderia acidiphila 7Q-K02 sp. nov and Paraburkholderia acidisoli DHF22 sp. nov., two strains isolated from forest soil.</title>
        <authorList>
            <person name="Gao Z."/>
            <person name="Qiu L."/>
        </authorList>
    </citation>
    <scope>NUCLEOTIDE SEQUENCE [LARGE SCALE GENOMIC DNA]</scope>
    <source>
        <strain evidence="4 5">7Q-K02</strain>
    </source>
</reference>
<dbReference type="Gene3D" id="3.30.450.20">
    <property type="entry name" value="PAS domain"/>
    <property type="match status" value="2"/>
</dbReference>
<keyword evidence="5" id="KW-1185">Reference proteome</keyword>
<protein>
    <submittedName>
        <fullName evidence="4">PAS domain S-box protein</fullName>
    </submittedName>
</protein>
<dbReference type="EMBL" id="CP046912">
    <property type="protein sequence ID" value="QGZ60085.1"/>
    <property type="molecule type" value="Genomic_DNA"/>
</dbReference>
<dbReference type="SUPFAM" id="SSF55785">
    <property type="entry name" value="PYP-like sensor domain (PAS domain)"/>
    <property type="match status" value="2"/>
</dbReference>
<dbReference type="AlphaFoldDB" id="A0A7Z2GEJ4"/>
<dbReference type="NCBIfam" id="TIGR00229">
    <property type="entry name" value="sensory_box"/>
    <property type="match status" value="2"/>
</dbReference>
<dbReference type="InterPro" id="IPR029016">
    <property type="entry name" value="GAF-like_dom_sf"/>
</dbReference>
<dbReference type="PROSITE" id="PS50112">
    <property type="entry name" value="PAS"/>
    <property type="match status" value="2"/>
</dbReference>
<sequence length="717" mass="79334">MKVGGDDDCAITRIPNVRALKLRCSRKGNAWRGRLVRRACSGHFRASVFACSGRKRGEARRCGKRHPTVSALPGLPTMITAPLPLDEDERLRALRQLDILDTDPEEAFDRISRLAAFAFDMPIVLISLVDEDRQWFKSHHGLAACETPRNVSFCAHAVLSKRMLVVEDALDDERFLDNPLVTGAPNIRFYAGSPLRLADGQVVGTLCLIDEKPRTFDEAQGAMLADFAHLVERELELRRQLNRSRTEHERDRRSLAISEARFRTVFQQTPIGKAVVDLDGRFLDVNQKFSEIIGYEESELRRRTFASVTHPADVAADLAQVAELLAGRQATYALEKRYLRPDGHAVWVNLAVSLVRDVSGTPLHFIAAVQEITSRKKSEEALRNYHVELEARVRERTAELRRSRDALQTITDNVPALIAVVDRDLCYQFNNETFKRVFGAEPAALRGRSLSETLRPEVFAQLQPLFARALAGERVTCDEVRYRADSDRVWSATYIPVEREGNVTGFYVMAHDVTEQRRTEQRLREGALIDPLTGLANRRALQEALCELRASGEPFALFFMDMDGFKSVNDRYGHDVGDALLEETARRLVATVRTGDVVSRLGGDEFVVASRGVSDARAGERIAAAICREVSKAFVVAGRVIETSASVGVVLTGAAGAAGAAGVVNASSAMLSVEGENRALADDPLCLADAAMYEAKRAGRNTWRLAPRAQAMAALNA</sequence>
<dbReference type="Pfam" id="PF01590">
    <property type="entry name" value="GAF"/>
    <property type="match status" value="1"/>
</dbReference>
<dbReference type="SUPFAM" id="SSF55781">
    <property type="entry name" value="GAF domain-like"/>
    <property type="match status" value="1"/>
</dbReference>
<dbReference type="InterPro" id="IPR035965">
    <property type="entry name" value="PAS-like_dom_sf"/>
</dbReference>
<feature type="domain" description="PAS" evidence="1">
    <location>
        <begin position="258"/>
        <end position="328"/>
    </location>
</feature>
<dbReference type="Pfam" id="PF08448">
    <property type="entry name" value="PAS_4"/>
    <property type="match status" value="1"/>
</dbReference>
<feature type="domain" description="PAC" evidence="2">
    <location>
        <begin position="473"/>
        <end position="525"/>
    </location>
</feature>
<dbReference type="PROSITE" id="PS50113">
    <property type="entry name" value="PAC"/>
    <property type="match status" value="2"/>
</dbReference>